<sequence>MGRLGSRPRLSRRNDGSSRPGTAPKRQEQAGPGAHCDDGRGAARGRLRPGHGLIGIRERVRLYDGEMTTGTPDGGGFLLRRDRGSREGRADGPGGDPDGHQDARA</sequence>
<feature type="compositionally biased region" description="Basic and acidic residues" evidence="1">
    <location>
        <begin position="79"/>
        <end position="90"/>
    </location>
</feature>
<evidence type="ECO:0000313" key="3">
    <source>
        <dbReference type="Proteomes" id="UP000460272"/>
    </source>
</evidence>
<gene>
    <name evidence="2" type="ORF">EAS64_03915</name>
</gene>
<evidence type="ECO:0000256" key="1">
    <source>
        <dbReference type="SAM" id="MobiDB-lite"/>
    </source>
</evidence>
<dbReference type="InterPro" id="IPR036890">
    <property type="entry name" value="HATPase_C_sf"/>
</dbReference>
<accession>A0A6P2C597</accession>
<proteinExistence type="predicted"/>
<name>A0A6P2C597_9ACTN</name>
<protein>
    <submittedName>
        <fullName evidence="2">Uncharacterized protein</fullName>
    </submittedName>
</protein>
<reference evidence="2 3" key="1">
    <citation type="submission" date="2018-11" db="EMBL/GenBank/DDBJ databases">
        <title>Trebonia kvetii gen.nov., sp.nov., a novel acidophilic actinobacterium, and proposal of the new actinobacterial family Treboniaceae fam. nov.</title>
        <authorList>
            <person name="Rapoport D."/>
            <person name="Sagova-Mareckova M."/>
            <person name="Sedlacek I."/>
            <person name="Provaznik J."/>
            <person name="Kralova S."/>
            <person name="Pavlinic D."/>
            <person name="Benes V."/>
            <person name="Kopecky J."/>
        </authorList>
    </citation>
    <scope>NUCLEOTIDE SEQUENCE [LARGE SCALE GENOMIC DNA]</scope>
    <source>
        <strain evidence="2 3">15Tr583</strain>
    </source>
</reference>
<dbReference type="EMBL" id="RPFW01000001">
    <property type="protein sequence ID" value="TVZ06554.1"/>
    <property type="molecule type" value="Genomic_DNA"/>
</dbReference>
<comment type="caution">
    <text evidence="2">The sequence shown here is derived from an EMBL/GenBank/DDBJ whole genome shotgun (WGS) entry which is preliminary data.</text>
</comment>
<dbReference type="Proteomes" id="UP000460272">
    <property type="component" value="Unassembled WGS sequence"/>
</dbReference>
<dbReference type="Gene3D" id="3.30.565.10">
    <property type="entry name" value="Histidine kinase-like ATPase, C-terminal domain"/>
    <property type="match status" value="1"/>
</dbReference>
<feature type="region of interest" description="Disordered" evidence="1">
    <location>
        <begin position="1"/>
        <end position="105"/>
    </location>
</feature>
<dbReference type="AlphaFoldDB" id="A0A6P2C597"/>
<evidence type="ECO:0000313" key="2">
    <source>
        <dbReference type="EMBL" id="TVZ06554.1"/>
    </source>
</evidence>
<keyword evidence="3" id="KW-1185">Reference proteome</keyword>
<organism evidence="2 3">
    <name type="scientific">Trebonia kvetii</name>
    <dbReference type="NCBI Taxonomy" id="2480626"/>
    <lineage>
        <taxon>Bacteria</taxon>
        <taxon>Bacillati</taxon>
        <taxon>Actinomycetota</taxon>
        <taxon>Actinomycetes</taxon>
        <taxon>Streptosporangiales</taxon>
        <taxon>Treboniaceae</taxon>
        <taxon>Trebonia</taxon>
    </lineage>
</organism>